<comment type="subcellular location">
    <subcellularLocation>
        <location evidence="8">Endomembrane system</location>
        <topology evidence="8">Single-pass membrane protein</topology>
    </subcellularLocation>
    <subcellularLocation>
        <location evidence="1">Membrane</location>
        <topology evidence="1">Single-pass type II membrane protein</topology>
    </subcellularLocation>
</comment>
<sequence>MSPLTCNELHDMFHGLDHDRDGQVSLEALRCQLFESGAVSITKDELASLIGKSSLNVDEFVLLYNSIEIQNDVDGGNGPNNTLEGGGGEEDCVKRAFEVFDVDGDGFISCDELEDVLKRLGLWDEKSGRDPAAMICKFDKNFDGLLDFEEFRTMAPPSLPHSTSDTPFTPTPSFPFLFPSSSPISPRHLQQSQLFTFLHPLPTAVAAMKSTSPTAAVGTALVKTPYIVKFAAVALLSLSVALLFYHHPSFPSAAFSAFTSLSSPTAVAANNSTSTALNSTSTAVNTSSTILKVKKLPPPPPSVARRTGIVDENGAMTEDFEIGEFDPSLMEELRNLRGGGEETEKKENEPKIVKYDKFKACDGSKIDHIPCLDKSERHCPDSALDCVVPMPNGYQKSLPWPRSRDEVWLHNVPDTRLVQDQGGQYSMLVKDAKISFQDGGSDQYVNLISQMVPDIDFGHHTRVALDISPGIGSFAASLFRHNVTTLLIGTKDVHKNQIQFALERGLPAMVVGFGTRRLPYASQAFDLIRSSGSGIDWTVDNGVLLLEVNRLLRAGRYFVWGGPQVDSNHELSLDDQWNEMEGLAASICWQLVKKEGNIAIWRKPLNSSCYLGREIGAQPPLCNSDEDPDNVWYVNVTACITLLPEVRNGGNVSVWPARLHSPPDRLQSIKMDAMISRKELMKAESRYWNEIIDSYVRAFHWKEQNFRNVLDMRAGFGGFAAAVNDLELTSWVMNVVPVNGFNTLPVIYDRGLLGVMHDWCEPFDTYPRSYDLIHAAGLFSDERKRGKCNFSTILLEMDRMLRHGGTVYIRDSLAVIGEIHEVASAMGWVVMVHDTGEGPHASWRFLVCEKRMP</sequence>
<dbReference type="InterPro" id="IPR002048">
    <property type="entry name" value="EF_hand_dom"/>
</dbReference>
<gene>
    <name evidence="10" type="ORF">LITE_LOCUS8849</name>
</gene>
<evidence type="ECO:0000256" key="5">
    <source>
        <dbReference type="ARBA" id="ARBA00022837"/>
    </source>
</evidence>
<dbReference type="PROSITE" id="PS50222">
    <property type="entry name" value="EF_HAND_2"/>
    <property type="match status" value="2"/>
</dbReference>
<evidence type="ECO:0000256" key="6">
    <source>
        <dbReference type="ARBA" id="ARBA00022968"/>
    </source>
</evidence>
<accession>A0AAV0IE89</accession>
<dbReference type="Pfam" id="PF03141">
    <property type="entry name" value="Methyltransf_29"/>
    <property type="match status" value="1"/>
</dbReference>
<dbReference type="GO" id="GO:0032259">
    <property type="term" value="P:methylation"/>
    <property type="evidence" value="ECO:0007669"/>
    <property type="project" value="UniProtKB-KW"/>
</dbReference>
<keyword evidence="7" id="KW-0325">Glycoprotein</keyword>
<dbReference type="Proteomes" id="UP001154282">
    <property type="component" value="Unassembled WGS sequence"/>
</dbReference>
<dbReference type="AlphaFoldDB" id="A0AAV0IE89"/>
<evidence type="ECO:0000256" key="7">
    <source>
        <dbReference type="ARBA" id="ARBA00023180"/>
    </source>
</evidence>
<evidence type="ECO:0000313" key="11">
    <source>
        <dbReference type="Proteomes" id="UP001154282"/>
    </source>
</evidence>
<proteinExistence type="inferred from homology"/>
<keyword evidence="5" id="KW-0106">Calcium</keyword>
<dbReference type="SUPFAM" id="SSF53335">
    <property type="entry name" value="S-adenosyl-L-methionine-dependent methyltransferases"/>
    <property type="match status" value="2"/>
</dbReference>
<keyword evidence="3" id="KW-0489">Methyltransferase</keyword>
<reference evidence="10" key="1">
    <citation type="submission" date="2022-08" db="EMBL/GenBank/DDBJ databases">
        <authorList>
            <person name="Gutierrez-Valencia J."/>
        </authorList>
    </citation>
    <scope>NUCLEOTIDE SEQUENCE</scope>
</reference>
<dbReference type="InterPro" id="IPR011992">
    <property type="entry name" value="EF-hand-dom_pair"/>
</dbReference>
<comment type="similarity">
    <text evidence="2">Belongs to the methyltransferase superfamily.</text>
</comment>
<dbReference type="PANTHER" id="PTHR10108">
    <property type="entry name" value="SAM-DEPENDENT METHYLTRANSFERASE"/>
    <property type="match status" value="1"/>
</dbReference>
<evidence type="ECO:0000256" key="2">
    <source>
        <dbReference type="ARBA" id="ARBA00008361"/>
    </source>
</evidence>
<comment type="caution">
    <text evidence="10">The sequence shown here is derived from an EMBL/GenBank/DDBJ whole genome shotgun (WGS) entry which is preliminary data.</text>
</comment>
<dbReference type="GO" id="GO:0008168">
    <property type="term" value="F:methyltransferase activity"/>
    <property type="evidence" value="ECO:0007669"/>
    <property type="project" value="UniProtKB-KW"/>
</dbReference>
<evidence type="ECO:0000256" key="3">
    <source>
        <dbReference type="ARBA" id="ARBA00022603"/>
    </source>
</evidence>
<evidence type="ECO:0000256" key="1">
    <source>
        <dbReference type="ARBA" id="ARBA00004606"/>
    </source>
</evidence>
<dbReference type="InterPro" id="IPR018247">
    <property type="entry name" value="EF_Hand_1_Ca_BS"/>
</dbReference>
<keyword evidence="4" id="KW-0808">Transferase</keyword>
<evidence type="ECO:0000259" key="9">
    <source>
        <dbReference type="PROSITE" id="PS50222"/>
    </source>
</evidence>
<keyword evidence="11" id="KW-1185">Reference proteome</keyword>
<dbReference type="PROSITE" id="PS00018">
    <property type="entry name" value="EF_HAND_1"/>
    <property type="match status" value="1"/>
</dbReference>
<dbReference type="InterPro" id="IPR004159">
    <property type="entry name" value="Put_SAM_MeTrfase"/>
</dbReference>
<dbReference type="EMBL" id="CAMGYJ010000003">
    <property type="protein sequence ID" value="CAI0395787.1"/>
    <property type="molecule type" value="Genomic_DNA"/>
</dbReference>
<evidence type="ECO:0000256" key="4">
    <source>
        <dbReference type="ARBA" id="ARBA00022679"/>
    </source>
</evidence>
<evidence type="ECO:0000256" key="8">
    <source>
        <dbReference type="ARBA" id="ARBA00037847"/>
    </source>
</evidence>
<dbReference type="Gene3D" id="3.40.50.150">
    <property type="entry name" value="Vaccinia Virus protein VP39"/>
    <property type="match status" value="1"/>
</dbReference>
<evidence type="ECO:0000313" key="10">
    <source>
        <dbReference type="EMBL" id="CAI0395787.1"/>
    </source>
</evidence>
<feature type="domain" description="EF-hand" evidence="9">
    <location>
        <begin position="88"/>
        <end position="123"/>
    </location>
</feature>
<dbReference type="SUPFAM" id="SSF47473">
    <property type="entry name" value="EF-hand"/>
    <property type="match status" value="1"/>
</dbReference>
<dbReference type="InterPro" id="IPR029063">
    <property type="entry name" value="SAM-dependent_MTases_sf"/>
</dbReference>
<protein>
    <recommendedName>
        <fullName evidence="9">EF-hand domain-containing protein</fullName>
    </recommendedName>
</protein>
<keyword evidence="6" id="KW-0812">Transmembrane</keyword>
<dbReference type="GO" id="GO:0005802">
    <property type="term" value="C:trans-Golgi network"/>
    <property type="evidence" value="ECO:0007669"/>
    <property type="project" value="TreeGrafter"/>
</dbReference>
<name>A0AAV0IE89_9ROSI</name>
<feature type="domain" description="EF-hand" evidence="9">
    <location>
        <begin position="126"/>
        <end position="161"/>
    </location>
</feature>
<dbReference type="GO" id="GO:0005768">
    <property type="term" value="C:endosome"/>
    <property type="evidence" value="ECO:0007669"/>
    <property type="project" value="TreeGrafter"/>
</dbReference>
<dbReference type="SMART" id="SM00054">
    <property type="entry name" value="EFh"/>
    <property type="match status" value="3"/>
</dbReference>
<organism evidence="10 11">
    <name type="scientific">Linum tenue</name>
    <dbReference type="NCBI Taxonomy" id="586396"/>
    <lineage>
        <taxon>Eukaryota</taxon>
        <taxon>Viridiplantae</taxon>
        <taxon>Streptophyta</taxon>
        <taxon>Embryophyta</taxon>
        <taxon>Tracheophyta</taxon>
        <taxon>Spermatophyta</taxon>
        <taxon>Magnoliopsida</taxon>
        <taxon>eudicotyledons</taxon>
        <taxon>Gunneridae</taxon>
        <taxon>Pentapetalae</taxon>
        <taxon>rosids</taxon>
        <taxon>fabids</taxon>
        <taxon>Malpighiales</taxon>
        <taxon>Linaceae</taxon>
        <taxon>Linum</taxon>
    </lineage>
</organism>
<keyword evidence="6" id="KW-0735">Signal-anchor</keyword>
<dbReference type="Gene3D" id="1.10.238.10">
    <property type="entry name" value="EF-hand"/>
    <property type="match status" value="1"/>
</dbReference>
<dbReference type="GO" id="GO:0016020">
    <property type="term" value="C:membrane"/>
    <property type="evidence" value="ECO:0007669"/>
    <property type="project" value="UniProtKB-SubCell"/>
</dbReference>
<dbReference type="Pfam" id="PF13499">
    <property type="entry name" value="EF-hand_7"/>
    <property type="match status" value="1"/>
</dbReference>
<dbReference type="CDD" id="cd00051">
    <property type="entry name" value="EFh"/>
    <property type="match status" value="1"/>
</dbReference>
<dbReference type="PANTHER" id="PTHR10108:SF1144">
    <property type="entry name" value="METHYLTRANSFERASE PMT10-RELATED"/>
    <property type="match status" value="1"/>
</dbReference>
<dbReference type="GO" id="GO:0005509">
    <property type="term" value="F:calcium ion binding"/>
    <property type="evidence" value="ECO:0007669"/>
    <property type="project" value="InterPro"/>
</dbReference>